<name>A0A1J5E522_9BACT</name>
<comment type="caution">
    <text evidence="2">The sequence shown here is derived from an EMBL/GenBank/DDBJ whole genome shotgun (WGS) entry which is preliminary data.</text>
</comment>
<dbReference type="InterPro" id="IPR002716">
    <property type="entry name" value="PIN_dom"/>
</dbReference>
<protein>
    <submittedName>
        <fullName evidence="2">VapC toxin family PIN domain ribonuclease</fullName>
    </submittedName>
</protein>
<dbReference type="SUPFAM" id="SSF88723">
    <property type="entry name" value="PIN domain-like"/>
    <property type="match status" value="1"/>
</dbReference>
<proteinExistence type="predicted"/>
<reference evidence="2 3" key="1">
    <citation type="journal article" date="2016" name="Environ. Microbiol.">
        <title>Genomic resolution of a cold subsurface aquifer community provides metabolic insights for novel microbes adapted to high CO concentrations.</title>
        <authorList>
            <person name="Probst A.J."/>
            <person name="Castelle C.J."/>
            <person name="Singh A."/>
            <person name="Brown C.T."/>
            <person name="Anantharaman K."/>
            <person name="Sharon I."/>
            <person name="Hug L.A."/>
            <person name="Burstein D."/>
            <person name="Emerson J.B."/>
            <person name="Thomas B.C."/>
            <person name="Banfield J.F."/>
        </authorList>
    </citation>
    <scope>NUCLEOTIDE SEQUENCE [LARGE SCALE GENOMIC DNA]</scope>
    <source>
        <strain evidence="2">CG2_30_40_21</strain>
    </source>
</reference>
<dbReference type="Gene3D" id="3.40.50.1010">
    <property type="entry name" value="5'-nuclease"/>
    <property type="match status" value="1"/>
</dbReference>
<evidence type="ECO:0000259" key="1">
    <source>
        <dbReference type="Pfam" id="PF01850"/>
    </source>
</evidence>
<sequence>MKETFVLDACALIAFLDDEDGADKVENILRRARRGDCVIYMNKVNVLEIYYGVFREYSKEKAEEILAKILALPIIVIDMLKDNVFKEAGRLKAIYKISLADSIALAETKIRETQILTADHHEFDPIDKEGEAIFYWIR</sequence>
<dbReference type="EMBL" id="MNYI01000197">
    <property type="protein sequence ID" value="OIP37792.1"/>
    <property type="molecule type" value="Genomic_DNA"/>
</dbReference>
<dbReference type="Proteomes" id="UP000183085">
    <property type="component" value="Unassembled WGS sequence"/>
</dbReference>
<accession>A0A1J5E522</accession>
<feature type="domain" description="PIN" evidence="1">
    <location>
        <begin position="6"/>
        <end position="125"/>
    </location>
</feature>
<dbReference type="Pfam" id="PF01850">
    <property type="entry name" value="PIN"/>
    <property type="match status" value="1"/>
</dbReference>
<gene>
    <name evidence="2" type="ORF">AUJ95_07645</name>
</gene>
<evidence type="ECO:0000313" key="2">
    <source>
        <dbReference type="EMBL" id="OIP37792.1"/>
    </source>
</evidence>
<evidence type="ECO:0000313" key="3">
    <source>
        <dbReference type="Proteomes" id="UP000183085"/>
    </source>
</evidence>
<organism evidence="2 3">
    <name type="scientific">Candidatus Desantisbacteria bacterium CG2_30_40_21</name>
    <dbReference type="NCBI Taxonomy" id="1817895"/>
    <lineage>
        <taxon>Bacteria</taxon>
        <taxon>Candidatus Desantisiibacteriota</taxon>
    </lineage>
</organism>
<dbReference type="InterPro" id="IPR029060">
    <property type="entry name" value="PIN-like_dom_sf"/>
</dbReference>
<dbReference type="AlphaFoldDB" id="A0A1J5E522"/>
<dbReference type="STRING" id="1817895.AUJ95_07645"/>